<dbReference type="Pfam" id="PF00356">
    <property type="entry name" value="LacI"/>
    <property type="match status" value="1"/>
</dbReference>
<dbReference type="InterPro" id="IPR010982">
    <property type="entry name" value="Lambda_DNA-bd_dom_sf"/>
</dbReference>
<organism evidence="5">
    <name type="scientific">bioreactor metagenome</name>
    <dbReference type="NCBI Taxonomy" id="1076179"/>
    <lineage>
        <taxon>unclassified sequences</taxon>
        <taxon>metagenomes</taxon>
        <taxon>ecological metagenomes</taxon>
    </lineage>
</organism>
<dbReference type="InterPro" id="IPR028082">
    <property type="entry name" value="Peripla_BP_I"/>
</dbReference>
<dbReference type="Pfam" id="PF00532">
    <property type="entry name" value="Peripla_BP_1"/>
    <property type="match status" value="1"/>
</dbReference>
<evidence type="ECO:0000256" key="3">
    <source>
        <dbReference type="ARBA" id="ARBA00023163"/>
    </source>
</evidence>
<dbReference type="PROSITE" id="PS50932">
    <property type="entry name" value="HTH_LACI_2"/>
    <property type="match status" value="1"/>
</dbReference>
<dbReference type="InterPro" id="IPR001761">
    <property type="entry name" value="Peripla_BP/Lac1_sug-bd_dom"/>
</dbReference>
<dbReference type="Gene3D" id="1.10.260.40">
    <property type="entry name" value="lambda repressor-like DNA-binding domains"/>
    <property type="match status" value="1"/>
</dbReference>
<dbReference type="EMBL" id="VSSQ01000804">
    <property type="protein sequence ID" value="MPM01550.1"/>
    <property type="molecule type" value="Genomic_DNA"/>
</dbReference>
<proteinExistence type="predicted"/>
<dbReference type="Gene3D" id="3.40.50.2300">
    <property type="match status" value="2"/>
</dbReference>
<gene>
    <name evidence="5" type="primary">degA_5</name>
    <name evidence="5" type="ORF">SDC9_47790</name>
</gene>
<feature type="domain" description="HTH lacI-type" evidence="4">
    <location>
        <begin position="3"/>
        <end position="60"/>
    </location>
</feature>
<keyword evidence="1" id="KW-0805">Transcription regulation</keyword>
<comment type="caution">
    <text evidence="5">The sequence shown here is derived from an EMBL/GenBank/DDBJ whole genome shotgun (WGS) entry which is preliminary data.</text>
</comment>
<evidence type="ECO:0000259" key="4">
    <source>
        <dbReference type="PROSITE" id="PS50932"/>
    </source>
</evidence>
<dbReference type="GO" id="GO:0000976">
    <property type="term" value="F:transcription cis-regulatory region binding"/>
    <property type="evidence" value="ECO:0007669"/>
    <property type="project" value="TreeGrafter"/>
</dbReference>
<reference evidence="5" key="1">
    <citation type="submission" date="2019-08" db="EMBL/GenBank/DDBJ databases">
        <authorList>
            <person name="Kucharzyk K."/>
            <person name="Murdoch R.W."/>
            <person name="Higgins S."/>
            <person name="Loffler F."/>
        </authorList>
    </citation>
    <scope>NUCLEOTIDE SEQUENCE</scope>
</reference>
<protein>
    <submittedName>
        <fullName evidence="5">HTH-type transcriptional regulator DegA</fullName>
    </submittedName>
</protein>
<dbReference type="SUPFAM" id="SSF53822">
    <property type="entry name" value="Periplasmic binding protein-like I"/>
    <property type="match status" value="1"/>
</dbReference>
<evidence type="ECO:0000256" key="2">
    <source>
        <dbReference type="ARBA" id="ARBA00023125"/>
    </source>
</evidence>
<dbReference type="AlphaFoldDB" id="A0A644WCM8"/>
<dbReference type="PANTHER" id="PTHR30146:SF109">
    <property type="entry name" value="HTH-TYPE TRANSCRIPTIONAL REGULATOR GALS"/>
    <property type="match status" value="1"/>
</dbReference>
<dbReference type="CDD" id="cd01392">
    <property type="entry name" value="HTH_LacI"/>
    <property type="match status" value="1"/>
</dbReference>
<accession>A0A644WCM8</accession>
<evidence type="ECO:0000256" key="1">
    <source>
        <dbReference type="ARBA" id="ARBA00023015"/>
    </source>
</evidence>
<dbReference type="InterPro" id="IPR000843">
    <property type="entry name" value="HTH_LacI"/>
</dbReference>
<keyword evidence="2" id="KW-0238">DNA-binding</keyword>
<keyword evidence="3" id="KW-0804">Transcription</keyword>
<sequence length="335" mass="37801">MATTIKDIAQHTGLSISTVSIALSSNAYNSRISKSTIERVRQAQIELNYNPNMLASGLRKGYTNTIGFVLSDVANPFFVKLASTVEMEAAKHGYRVFFAGSEENDEKCKAAIETFVNYQVDGLIIAATSGVKDSIQQLIKQNIPFVLVDRYFKKLNVNSVIMDNFGAAYHATKYLLSRGRKRIATFSYETNLLHMHDRFNGYKSALKEYGIRFDKRLSPTIHFMKDEGMLIKDHVHSLIEGLKVDAFFFQTNQTALPALEFMLLKGYKIPEEVAIIGFHDNDFYKLINPSITALKQPIEDLGVESVTTLMKCIKGSKIVEKKILPELYIEERKSV</sequence>
<dbReference type="PANTHER" id="PTHR30146">
    <property type="entry name" value="LACI-RELATED TRANSCRIPTIONAL REPRESSOR"/>
    <property type="match status" value="1"/>
</dbReference>
<name>A0A644WCM8_9ZZZZ</name>
<dbReference type="SUPFAM" id="SSF47413">
    <property type="entry name" value="lambda repressor-like DNA-binding domains"/>
    <property type="match status" value="1"/>
</dbReference>
<dbReference type="GO" id="GO:0003700">
    <property type="term" value="F:DNA-binding transcription factor activity"/>
    <property type="evidence" value="ECO:0007669"/>
    <property type="project" value="TreeGrafter"/>
</dbReference>
<dbReference type="SMART" id="SM00354">
    <property type="entry name" value="HTH_LACI"/>
    <property type="match status" value="1"/>
</dbReference>
<evidence type="ECO:0000313" key="5">
    <source>
        <dbReference type="EMBL" id="MPM01550.1"/>
    </source>
</evidence>